<feature type="transmembrane region" description="Helical" evidence="9">
    <location>
        <begin position="173"/>
        <end position="195"/>
    </location>
</feature>
<evidence type="ECO:0000256" key="2">
    <source>
        <dbReference type="ARBA" id="ARBA00006413"/>
    </source>
</evidence>
<keyword evidence="8 9" id="KW-0472">Membrane</keyword>
<feature type="transmembrane region" description="Helical" evidence="9">
    <location>
        <begin position="29"/>
        <end position="46"/>
    </location>
</feature>
<proteinExistence type="inferred from homology"/>
<keyword evidence="6 9" id="KW-0812">Transmembrane</keyword>
<dbReference type="GO" id="GO:0015556">
    <property type="term" value="F:C4-dicarboxylate transmembrane transporter activity"/>
    <property type="evidence" value="ECO:0007669"/>
    <property type="project" value="InterPro"/>
</dbReference>
<dbReference type="NCBIfam" id="NF006927">
    <property type="entry name" value="PRK09412.1"/>
    <property type="match status" value="1"/>
</dbReference>
<dbReference type="NCBIfam" id="TIGR00770">
    <property type="entry name" value="Dcu"/>
    <property type="match status" value="1"/>
</dbReference>
<comment type="subcellular location">
    <subcellularLocation>
        <location evidence="1">Cell inner membrane</location>
        <topology evidence="1">Multi-pass membrane protein</topology>
    </subcellularLocation>
</comment>
<dbReference type="Proteomes" id="UP000094609">
    <property type="component" value="Chromosome"/>
</dbReference>
<dbReference type="PANTHER" id="PTHR36106:SF3">
    <property type="entry name" value="ANAEROBIC C4-DICARBOXYLATE TRANSPORTER DCUB"/>
    <property type="match status" value="1"/>
</dbReference>
<feature type="transmembrane region" description="Helical" evidence="9">
    <location>
        <begin position="375"/>
        <end position="399"/>
    </location>
</feature>
<evidence type="ECO:0000256" key="5">
    <source>
        <dbReference type="ARBA" id="ARBA00022519"/>
    </source>
</evidence>
<gene>
    <name evidence="10" type="ORF">SHALO_1636</name>
</gene>
<keyword evidence="3" id="KW-0813">Transport</keyword>
<evidence type="ECO:0000256" key="8">
    <source>
        <dbReference type="ARBA" id="ARBA00023136"/>
    </source>
</evidence>
<dbReference type="AlphaFoldDB" id="A0A1D7TK86"/>
<feature type="transmembrane region" description="Helical" evidence="9">
    <location>
        <begin position="139"/>
        <end position="161"/>
    </location>
</feature>
<dbReference type="Pfam" id="PF03605">
    <property type="entry name" value="DcuA_DcuB"/>
    <property type="match status" value="1"/>
</dbReference>
<dbReference type="InterPro" id="IPR004668">
    <property type="entry name" value="Anaer_Dcu_memb_transpt"/>
</dbReference>
<dbReference type="PANTHER" id="PTHR36106">
    <property type="entry name" value="ANAEROBIC C4-DICARBOXYLATE TRANSPORTER DCUB"/>
    <property type="match status" value="1"/>
</dbReference>
<dbReference type="GO" id="GO:0005886">
    <property type="term" value="C:plasma membrane"/>
    <property type="evidence" value="ECO:0007669"/>
    <property type="project" value="UniProtKB-SubCell"/>
</dbReference>
<feature type="transmembrane region" description="Helical" evidence="9">
    <location>
        <begin position="307"/>
        <end position="326"/>
    </location>
</feature>
<evidence type="ECO:0000256" key="1">
    <source>
        <dbReference type="ARBA" id="ARBA00004429"/>
    </source>
</evidence>
<dbReference type="PATRIC" id="fig|1193502.14.peg.1662"/>
<evidence type="ECO:0000256" key="3">
    <source>
        <dbReference type="ARBA" id="ARBA00022448"/>
    </source>
</evidence>
<feature type="transmembrane region" description="Helical" evidence="9">
    <location>
        <begin position="346"/>
        <end position="363"/>
    </location>
</feature>
<keyword evidence="11" id="KW-1185">Reference proteome</keyword>
<evidence type="ECO:0000313" key="11">
    <source>
        <dbReference type="Proteomes" id="UP000094609"/>
    </source>
</evidence>
<feature type="transmembrane region" description="Helical" evidence="9">
    <location>
        <begin position="242"/>
        <end position="262"/>
    </location>
</feature>
<keyword evidence="5" id="KW-0997">Cell inner membrane</keyword>
<dbReference type="STRING" id="1193502.SHALO_1636"/>
<keyword evidence="7 9" id="KW-1133">Transmembrane helix</keyword>
<comment type="similarity">
    <text evidence="2">Belongs to the DcuA/DcuB transporter (TC 2.A.13.1) family.</text>
</comment>
<accession>A0A1D7TK86</accession>
<feature type="transmembrane region" description="Helical" evidence="9">
    <location>
        <begin position="274"/>
        <end position="295"/>
    </location>
</feature>
<dbReference type="EMBL" id="CP017111">
    <property type="protein sequence ID" value="AOO65408.1"/>
    <property type="molecule type" value="Genomic_DNA"/>
</dbReference>
<dbReference type="RefSeq" id="WP_202968797.1">
    <property type="nucleotide sequence ID" value="NZ_CP017111.1"/>
</dbReference>
<dbReference type="PIRSF" id="PIRSF004539">
    <property type="entry name" value="C4-dicrbxl_trns"/>
    <property type="match status" value="1"/>
</dbReference>
<dbReference type="NCBIfam" id="NF009136">
    <property type="entry name" value="PRK12489.1"/>
    <property type="match status" value="1"/>
</dbReference>
<reference evidence="11" key="1">
    <citation type="submission" date="2016-08" db="EMBL/GenBank/DDBJ databases">
        <title>Complete genome sequence of the organohalide-respiring Epsilonproteobacterium Sulfurospirillum halorespirans.</title>
        <authorList>
            <person name="Goris T."/>
            <person name="Zimmermann J."/>
            <person name="Schenz B."/>
            <person name="Lemos M."/>
            <person name="Hackermueller J."/>
            <person name="Diekert G."/>
        </authorList>
    </citation>
    <scope>NUCLEOTIDE SEQUENCE [LARGE SCALE GENOMIC DNA]</scope>
    <source>
        <strain>DSM 13726</strain>
        <strain evidence="11">PCE-M2</strain>
    </source>
</reference>
<organism evidence="10 11">
    <name type="scientific">Sulfurospirillum halorespirans DSM 13726</name>
    <dbReference type="NCBI Taxonomy" id="1193502"/>
    <lineage>
        <taxon>Bacteria</taxon>
        <taxon>Pseudomonadati</taxon>
        <taxon>Campylobacterota</taxon>
        <taxon>Epsilonproteobacteria</taxon>
        <taxon>Campylobacterales</taxon>
        <taxon>Sulfurospirillaceae</taxon>
        <taxon>Sulfurospirillum</taxon>
    </lineage>
</organism>
<keyword evidence="4" id="KW-1003">Cell membrane</keyword>
<dbReference type="KEGG" id="shal:SHALO_1636"/>
<name>A0A1D7TK86_9BACT</name>
<protein>
    <submittedName>
        <fullName evidence="10">Anaerobic C4-dicarboxylate transporter</fullName>
    </submittedName>
</protein>
<evidence type="ECO:0000313" key="10">
    <source>
        <dbReference type="EMBL" id="AOO65408.1"/>
    </source>
</evidence>
<evidence type="ECO:0000256" key="7">
    <source>
        <dbReference type="ARBA" id="ARBA00022989"/>
    </source>
</evidence>
<evidence type="ECO:0000256" key="4">
    <source>
        <dbReference type="ARBA" id="ARBA00022475"/>
    </source>
</evidence>
<sequence length="453" mass="48120">MSSMFWIQLLVVLVVLFFAARKSGIALGLIGGVGVIIFVFGFGLAPGKPPIDVMLVMLSVVCAGAALQASGGLDVMLQQAEKLLRKHPRYVTVLAPLTTIILTFLCGTGHVVYTLLPIIYDISIKTGNRPERAMAASTIAAQMGIMISPASVAVVSMIALMKGHPLVNGQDLGLIQLLQITMPSALIGVLVVGFVSMYRGKDLDKDPEFQELIKDPEAKKYVYGSTATLLDKVFTRKQYISVWLFLGTIAVIAILGMFPALVPTFTIKGKLTPLSMVDAIQMFMLAVAAAIYIVADLKSKTVVESDVFKAGMTAVIAVFGIAWMTSTMFGAHTADIKASMGDLVKVYPWAYAVVLILISKLINSQAAAVSAMVPIALAVGVAPGMIAAFAAAAYGYWILPTYPSDIAALAFDRAGTTKIGKFVINHSFILPGFVGVTTACCCGFLFAKLYGLI</sequence>
<evidence type="ECO:0000256" key="9">
    <source>
        <dbReference type="SAM" id="Phobius"/>
    </source>
</evidence>
<feature type="transmembrane region" description="Helical" evidence="9">
    <location>
        <begin position="93"/>
        <end position="118"/>
    </location>
</feature>
<evidence type="ECO:0000256" key="6">
    <source>
        <dbReference type="ARBA" id="ARBA00022692"/>
    </source>
</evidence>
<feature type="transmembrane region" description="Helical" evidence="9">
    <location>
        <begin position="428"/>
        <end position="447"/>
    </location>
</feature>